<evidence type="ECO:0000256" key="1">
    <source>
        <dbReference type="SAM" id="Phobius"/>
    </source>
</evidence>
<keyword evidence="1" id="KW-0472">Membrane</keyword>
<dbReference type="AlphaFoldDB" id="A0A8D8Z854"/>
<reference evidence="2" key="1">
    <citation type="submission" date="2021-05" db="EMBL/GenBank/DDBJ databases">
        <authorList>
            <person name="Alioto T."/>
            <person name="Alioto T."/>
            <person name="Gomez Garrido J."/>
        </authorList>
    </citation>
    <scope>NUCLEOTIDE SEQUENCE</scope>
</reference>
<keyword evidence="1" id="KW-1133">Transmembrane helix</keyword>
<dbReference type="EMBL" id="HBUF01438049">
    <property type="protein sequence ID" value="CAG6742670.1"/>
    <property type="molecule type" value="Transcribed_RNA"/>
</dbReference>
<proteinExistence type="predicted"/>
<accession>A0A8D8Z854</accession>
<protein>
    <submittedName>
        <fullName evidence="2">Uncharacterized protein</fullName>
    </submittedName>
</protein>
<evidence type="ECO:0000313" key="2">
    <source>
        <dbReference type="EMBL" id="CAG6742670.1"/>
    </source>
</evidence>
<name>A0A8D8Z854_9HEMI</name>
<keyword evidence="1" id="KW-0812">Transmembrane</keyword>
<sequence>MHHSSLPHFQHNRSSFSSFFDLVCSLVSPPRECIIPHFHISSTTEVHFLLSLIWFVLLFLLQENASFLTSTFPAQQKFILFFFCIGLFCCFCFFPVFLFSFIWNTITICPSLFSLPVFV</sequence>
<feature type="transmembrane region" description="Helical" evidence="1">
    <location>
        <begin position="78"/>
        <end position="103"/>
    </location>
</feature>
<organism evidence="2">
    <name type="scientific">Cacopsylla melanoneura</name>
    <dbReference type="NCBI Taxonomy" id="428564"/>
    <lineage>
        <taxon>Eukaryota</taxon>
        <taxon>Metazoa</taxon>
        <taxon>Ecdysozoa</taxon>
        <taxon>Arthropoda</taxon>
        <taxon>Hexapoda</taxon>
        <taxon>Insecta</taxon>
        <taxon>Pterygota</taxon>
        <taxon>Neoptera</taxon>
        <taxon>Paraneoptera</taxon>
        <taxon>Hemiptera</taxon>
        <taxon>Sternorrhyncha</taxon>
        <taxon>Psylloidea</taxon>
        <taxon>Psyllidae</taxon>
        <taxon>Psyllinae</taxon>
        <taxon>Cacopsylla</taxon>
    </lineage>
</organism>
<feature type="transmembrane region" description="Helical" evidence="1">
    <location>
        <begin position="46"/>
        <end position="66"/>
    </location>
</feature>